<proteinExistence type="predicted"/>
<gene>
    <name evidence="1" type="ORF">PXEA_LOCUS21497</name>
</gene>
<sequence>MSSSDGTMADDIFEPGARWSEGRKPEIQVCSVSTQFRVRYLSASLNIPQRPESVHSACRLLLSSPLAWVVDVKAVSLFSQLALMTG</sequence>
<dbReference type="AlphaFoldDB" id="A0A448X4S2"/>
<evidence type="ECO:0000313" key="2">
    <source>
        <dbReference type="Proteomes" id="UP000784294"/>
    </source>
</evidence>
<name>A0A448X4S2_9PLAT</name>
<dbReference type="Proteomes" id="UP000784294">
    <property type="component" value="Unassembled WGS sequence"/>
</dbReference>
<reference evidence="1" key="1">
    <citation type="submission" date="2018-11" db="EMBL/GenBank/DDBJ databases">
        <authorList>
            <consortium name="Pathogen Informatics"/>
        </authorList>
    </citation>
    <scope>NUCLEOTIDE SEQUENCE</scope>
</reference>
<dbReference type="EMBL" id="CAAALY010092000">
    <property type="protein sequence ID" value="VEL28057.1"/>
    <property type="molecule type" value="Genomic_DNA"/>
</dbReference>
<keyword evidence="2" id="KW-1185">Reference proteome</keyword>
<accession>A0A448X4S2</accession>
<organism evidence="1 2">
    <name type="scientific">Protopolystoma xenopodis</name>
    <dbReference type="NCBI Taxonomy" id="117903"/>
    <lineage>
        <taxon>Eukaryota</taxon>
        <taxon>Metazoa</taxon>
        <taxon>Spiralia</taxon>
        <taxon>Lophotrochozoa</taxon>
        <taxon>Platyhelminthes</taxon>
        <taxon>Monogenea</taxon>
        <taxon>Polyopisthocotylea</taxon>
        <taxon>Polystomatidea</taxon>
        <taxon>Polystomatidae</taxon>
        <taxon>Protopolystoma</taxon>
    </lineage>
</organism>
<evidence type="ECO:0000313" key="1">
    <source>
        <dbReference type="EMBL" id="VEL28057.1"/>
    </source>
</evidence>
<protein>
    <submittedName>
        <fullName evidence="1">Uncharacterized protein</fullName>
    </submittedName>
</protein>
<comment type="caution">
    <text evidence="1">The sequence shown here is derived from an EMBL/GenBank/DDBJ whole genome shotgun (WGS) entry which is preliminary data.</text>
</comment>